<evidence type="ECO:0000313" key="4">
    <source>
        <dbReference type="Proteomes" id="UP000175993"/>
    </source>
</evidence>
<comment type="caution">
    <text evidence="3">The sequence shown here is derived from an EMBL/GenBank/DDBJ whole genome shotgun (WGS) entry which is preliminary data.</text>
</comment>
<evidence type="ECO:0000313" key="2">
    <source>
        <dbReference type="EMBL" id="MUP04037.1"/>
    </source>
</evidence>
<sequence length="93" mass="10336">MPQLRLGPLPKVGVFRLTITLPESLKEELDLYSAEHGRLYEPIETAALIPHMLEAFIRSDRGWRSRRAKAGGARQRGLSPPASSTTRGDETLP</sequence>
<reference evidence="3 5" key="2">
    <citation type="submission" date="2019-12" db="EMBL/GenBank/DDBJ databases">
        <title>Whole-genome sequencing of Allorhizobium vitis.</title>
        <authorList>
            <person name="Gan H.M."/>
            <person name="Szegedi E."/>
            <person name="Burr T."/>
            <person name="Savka M.A."/>
        </authorList>
    </citation>
    <scope>NUCLEOTIDE SEQUENCE [LARGE SCALE GENOMIC DNA]</scope>
    <source>
        <strain evidence="3 5">CG415</strain>
    </source>
</reference>
<protein>
    <submittedName>
        <fullName evidence="3">DUF2274 domain-containing protein</fullName>
    </submittedName>
</protein>
<accession>A0A1S2E8Y5</accession>
<dbReference type="InterPro" id="IPR018733">
    <property type="entry name" value="DUF2274"/>
</dbReference>
<dbReference type="EMBL" id="MBEV02000002">
    <property type="protein sequence ID" value="MUP04037.1"/>
    <property type="molecule type" value="Genomic_DNA"/>
</dbReference>
<dbReference type="Pfam" id="PF10038">
    <property type="entry name" value="DUF2274"/>
    <property type="match status" value="1"/>
</dbReference>
<organism evidence="3 5">
    <name type="scientific">Agrobacterium vitis</name>
    <name type="common">Rhizobium vitis</name>
    <dbReference type="NCBI Taxonomy" id="373"/>
    <lineage>
        <taxon>Bacteria</taxon>
        <taxon>Pseudomonadati</taxon>
        <taxon>Pseudomonadota</taxon>
        <taxon>Alphaproteobacteria</taxon>
        <taxon>Hyphomicrobiales</taxon>
        <taxon>Rhizobiaceae</taxon>
        <taxon>Rhizobium/Agrobacterium group</taxon>
        <taxon>Agrobacterium</taxon>
    </lineage>
</organism>
<proteinExistence type="predicted"/>
<dbReference type="EMBL" id="WPHU01000005">
    <property type="protein sequence ID" value="MVA57136.1"/>
    <property type="molecule type" value="Genomic_DNA"/>
</dbReference>
<evidence type="ECO:0000256" key="1">
    <source>
        <dbReference type="SAM" id="MobiDB-lite"/>
    </source>
</evidence>
<dbReference type="OrthoDB" id="9803810at2"/>
<dbReference type="RefSeq" id="WP_070151333.1">
    <property type="nucleotide sequence ID" value="NZ_CP146242.1"/>
</dbReference>
<feature type="region of interest" description="Disordered" evidence="1">
    <location>
        <begin position="66"/>
        <end position="93"/>
    </location>
</feature>
<gene>
    <name evidence="2" type="ORF">BBI04_004280</name>
    <name evidence="3" type="ORF">GOZ88_13595</name>
</gene>
<evidence type="ECO:0000313" key="3">
    <source>
        <dbReference type="EMBL" id="MVA57136.1"/>
    </source>
</evidence>
<reference evidence="2 4" key="1">
    <citation type="submission" date="2019-11" db="EMBL/GenBank/DDBJ databases">
        <title>Whole-genome sequencing of Allorhizobium vitis.</title>
        <authorList>
            <person name="Gan H.M."/>
            <person name="Savka M.A."/>
        </authorList>
    </citation>
    <scope>NUCLEOTIDE SEQUENCE [LARGE SCALE GENOMIC DNA]</scope>
    <source>
        <strain evidence="2 4">AB4</strain>
    </source>
</reference>
<dbReference type="AlphaFoldDB" id="A0A1S2E8Y5"/>
<name>A0A1S2E8Y5_AGRVI</name>
<evidence type="ECO:0000313" key="5">
    <source>
        <dbReference type="Proteomes" id="UP000440716"/>
    </source>
</evidence>
<dbReference type="Proteomes" id="UP000440716">
    <property type="component" value="Unassembled WGS sequence"/>
</dbReference>
<dbReference type="Proteomes" id="UP000175993">
    <property type="component" value="Unassembled WGS sequence"/>
</dbReference>